<dbReference type="Gene3D" id="3.30.70.330">
    <property type="match status" value="2"/>
</dbReference>
<comment type="caution">
    <text evidence="6">The sequence shown here is derived from an EMBL/GenBank/DDBJ whole genome shotgun (WGS) entry which is preliminary data.</text>
</comment>
<dbReference type="EMBL" id="CAJNOQ010001765">
    <property type="protein sequence ID" value="CAF0917477.1"/>
    <property type="molecule type" value="Genomic_DNA"/>
</dbReference>
<keyword evidence="8" id="KW-1185">Reference proteome</keyword>
<dbReference type="PROSITE" id="PS50102">
    <property type="entry name" value="RRM"/>
    <property type="match status" value="2"/>
</dbReference>
<dbReference type="EMBL" id="CAJOBC010001765">
    <property type="protein sequence ID" value="CAF3697409.1"/>
    <property type="molecule type" value="Genomic_DNA"/>
</dbReference>
<proteinExistence type="predicted"/>
<feature type="domain" description="RRM" evidence="5">
    <location>
        <begin position="172"/>
        <end position="248"/>
    </location>
</feature>
<dbReference type="Proteomes" id="UP000681722">
    <property type="component" value="Unassembled WGS sequence"/>
</dbReference>
<dbReference type="GO" id="GO:0003730">
    <property type="term" value="F:mRNA 3'-UTR binding"/>
    <property type="evidence" value="ECO:0007669"/>
    <property type="project" value="TreeGrafter"/>
</dbReference>
<organism evidence="6 8">
    <name type="scientific">Didymodactylos carnosus</name>
    <dbReference type="NCBI Taxonomy" id="1234261"/>
    <lineage>
        <taxon>Eukaryota</taxon>
        <taxon>Metazoa</taxon>
        <taxon>Spiralia</taxon>
        <taxon>Gnathifera</taxon>
        <taxon>Rotifera</taxon>
        <taxon>Eurotatoria</taxon>
        <taxon>Bdelloidea</taxon>
        <taxon>Philodinida</taxon>
        <taxon>Philodinidae</taxon>
        <taxon>Didymodactylos</taxon>
    </lineage>
</organism>
<evidence type="ECO:0000256" key="4">
    <source>
        <dbReference type="SAM" id="MobiDB-lite"/>
    </source>
</evidence>
<feature type="compositionally biased region" description="Low complexity" evidence="4">
    <location>
        <begin position="265"/>
        <end position="276"/>
    </location>
</feature>
<feature type="compositionally biased region" description="Low complexity" evidence="4">
    <location>
        <begin position="307"/>
        <end position="317"/>
    </location>
</feature>
<feature type="compositionally biased region" description="Polar residues" evidence="4">
    <location>
        <begin position="277"/>
        <end position="286"/>
    </location>
</feature>
<evidence type="ECO:0000256" key="2">
    <source>
        <dbReference type="ARBA" id="ARBA00022884"/>
    </source>
</evidence>
<feature type="domain" description="RRM" evidence="5">
    <location>
        <begin position="82"/>
        <end position="164"/>
    </location>
</feature>
<feature type="compositionally biased region" description="Low complexity" evidence="4">
    <location>
        <begin position="40"/>
        <end position="55"/>
    </location>
</feature>
<dbReference type="InterPro" id="IPR012677">
    <property type="entry name" value="Nucleotide-bd_a/b_plait_sf"/>
</dbReference>
<feature type="compositionally biased region" description="Polar residues" evidence="4">
    <location>
        <begin position="56"/>
        <end position="72"/>
    </location>
</feature>
<evidence type="ECO:0000313" key="8">
    <source>
        <dbReference type="Proteomes" id="UP000663829"/>
    </source>
</evidence>
<feature type="region of interest" description="Disordered" evidence="4">
    <location>
        <begin position="1"/>
        <end position="74"/>
    </location>
</feature>
<dbReference type="OrthoDB" id="1875751at2759"/>
<evidence type="ECO:0000313" key="6">
    <source>
        <dbReference type="EMBL" id="CAF0917477.1"/>
    </source>
</evidence>
<name>A0A814AUA4_9BILA</name>
<accession>A0A814AUA4</accession>
<feature type="region of interest" description="Disordered" evidence="4">
    <location>
        <begin position="246"/>
        <end position="319"/>
    </location>
</feature>
<evidence type="ECO:0000256" key="1">
    <source>
        <dbReference type="ARBA" id="ARBA00022737"/>
    </source>
</evidence>
<dbReference type="GO" id="GO:0071013">
    <property type="term" value="C:catalytic step 2 spliceosome"/>
    <property type="evidence" value="ECO:0007669"/>
    <property type="project" value="TreeGrafter"/>
</dbReference>
<dbReference type="PANTHER" id="PTHR48026">
    <property type="entry name" value="HOMOLOGOUS TO DROSOPHILA SQD (SQUID) PROTEIN"/>
    <property type="match status" value="1"/>
</dbReference>
<keyword evidence="2 3" id="KW-0694">RNA-binding</keyword>
<gene>
    <name evidence="6" type="ORF">GPM918_LOCUS9472</name>
    <name evidence="7" type="ORF">SRO942_LOCUS9473</name>
</gene>
<dbReference type="SUPFAM" id="SSF54928">
    <property type="entry name" value="RNA-binding domain, RBD"/>
    <property type="match status" value="2"/>
</dbReference>
<dbReference type="Proteomes" id="UP000663829">
    <property type="component" value="Unassembled WGS sequence"/>
</dbReference>
<feature type="compositionally biased region" description="Polar residues" evidence="4">
    <location>
        <begin position="1"/>
        <end position="10"/>
    </location>
</feature>
<dbReference type="FunFam" id="3.30.70.330:FF:000040">
    <property type="entry name" value="Heterogeneous nuclear ribonucleoprotein A2/B1"/>
    <property type="match status" value="1"/>
</dbReference>
<keyword evidence="1" id="KW-0677">Repeat</keyword>
<dbReference type="InterPro" id="IPR035979">
    <property type="entry name" value="RBD_domain_sf"/>
</dbReference>
<feature type="region of interest" description="Disordered" evidence="4">
    <location>
        <begin position="340"/>
        <end position="392"/>
    </location>
</feature>
<protein>
    <recommendedName>
        <fullName evidence="5">RRM domain-containing protein</fullName>
    </recommendedName>
</protein>
<dbReference type="GO" id="GO:0000398">
    <property type="term" value="P:mRNA splicing, via spliceosome"/>
    <property type="evidence" value="ECO:0007669"/>
    <property type="project" value="TreeGrafter"/>
</dbReference>
<evidence type="ECO:0000256" key="3">
    <source>
        <dbReference type="PROSITE-ProRule" id="PRU00176"/>
    </source>
</evidence>
<dbReference type="AlphaFoldDB" id="A0A814AUA4"/>
<evidence type="ECO:0000313" key="7">
    <source>
        <dbReference type="EMBL" id="CAF3697409.1"/>
    </source>
</evidence>
<dbReference type="PANTHER" id="PTHR48026:SF14">
    <property type="entry name" value="HETEROGENEOUS NUCLEAR RIBONUCLEOPROTEIN A1"/>
    <property type="match status" value="1"/>
</dbReference>
<feature type="compositionally biased region" description="Gly residues" evidence="4">
    <location>
        <begin position="255"/>
        <end position="264"/>
    </location>
</feature>
<sequence>MTTEALQSNIDDQEVKSEEPVTSTATTTTTEDALPQNGFSTTNNNSNDLTSVDTTRAQSPPVHQSPSETLVNKNDLEPEALRKIFIGGLSYKTDDEQFREHFAKYGDILDCIIMRDREGRSRGFGFVTYSTSAMIDNLMANRPHVLDGREIEPKRAVPREETSKPESALTAKKLFVGGIRDGINETDLSAYFTKYGNVIDSVVMKDAMGKQRGFGFVEFDDYDPVDKVVLEKHHVINGQVINVEKALPKDQTGKGSRGMGGNRNRGGPNRSNYGNNDSYGRNTRNSFGGGYGNHQNNNMMDRGGNFGNPNMNNFGGNQQAPIGGYDTGFSASFGAFGQPPTVGMNNTGDGGFGQHYQNDMSSGPMRRGGPGGNRGSPYGGPNRGGGRGRGGR</sequence>
<evidence type="ECO:0000259" key="5">
    <source>
        <dbReference type="PROSITE" id="PS50102"/>
    </source>
</evidence>
<dbReference type="InterPro" id="IPR000504">
    <property type="entry name" value="RRM_dom"/>
</dbReference>
<feature type="compositionally biased region" description="Gly residues" evidence="4">
    <location>
        <begin position="366"/>
        <end position="392"/>
    </location>
</feature>
<dbReference type="SMART" id="SM00360">
    <property type="entry name" value="RRM"/>
    <property type="match status" value="2"/>
</dbReference>
<reference evidence="6" key="1">
    <citation type="submission" date="2021-02" db="EMBL/GenBank/DDBJ databases">
        <authorList>
            <person name="Nowell W R."/>
        </authorList>
    </citation>
    <scope>NUCLEOTIDE SEQUENCE</scope>
</reference>
<dbReference type="Pfam" id="PF00076">
    <property type="entry name" value="RRM_1"/>
    <property type="match status" value="2"/>
</dbReference>